<reference evidence="8" key="1">
    <citation type="journal article" date="2016" name="Sci. Rep.">
        <title>Horizontal Gene Transfer of Pectinases from Bacteria Preceded the Diversification of Stick and Leaf Insects.</title>
        <authorList>
            <person name="Shelomi M."/>
            <person name="Danchin E.G."/>
            <person name="Heckel D."/>
            <person name="Wipfler B."/>
            <person name="Bradler S."/>
            <person name="Zhou X."/>
            <person name="Pauchet Y."/>
        </authorList>
    </citation>
    <scope>NUCLEOTIDE SEQUENCE</scope>
    <source>
        <strain evidence="8">MEX11-2</strain>
        <tissue evidence="8">Midgut</tissue>
    </source>
</reference>
<sequence>MQPSCSLVAFVIVVLLDFGTARDLRQVTEPKVPEACTSLEPSSGDDTQSIQKALDSCSKGKAVVLASGNFSSGPLTIPSGVSLLVDRGVTLEAIPNPKLYDNGEDRCGTVDKYGAGCKAFISMVKATGSGIYGEGTIDGLGYADIDDKKATWWKLNRVAMYRGERSNCPRLIQINDSVDITLHGIHLKNSPLYHVASSRTNGLTLWNISVISPEATVFSDGIELDGCQNVTAAHCSVITVDDDMSIVANTAPSRFISIHNNHIYKGNGLVIGSRINQGISDVTFSNMTLTDISHGLYIRADDVNGGSVSNIAYENICMYRVRYPIFLDAKHNNGTITKAPQFSNISFNGVKVGSSGKFVLHGYSESHPITATINNIHSTDKSAWSILNTRFSVSSWTESSVDVHCPHHTNG</sequence>
<dbReference type="PANTHER" id="PTHR31736:SF19">
    <property type="entry name" value="PECTIN LYASE SUPERFAMILY PROTEIN-RELATED"/>
    <property type="match status" value="1"/>
</dbReference>
<feature type="signal peptide" evidence="7">
    <location>
        <begin position="1"/>
        <end position="21"/>
    </location>
</feature>
<dbReference type="SUPFAM" id="SSF51126">
    <property type="entry name" value="Pectin lyase-like"/>
    <property type="match status" value="1"/>
</dbReference>
<keyword evidence="3" id="KW-1015">Disulfide bond</keyword>
<feature type="chain" id="PRO_5008249613" evidence="7">
    <location>
        <begin position="22"/>
        <end position="411"/>
    </location>
</feature>
<proteinExistence type="evidence at transcript level"/>
<keyword evidence="7" id="KW-0732">Signal</keyword>
<dbReference type="AlphaFoldDB" id="A0A191XT14"/>
<protein>
    <submittedName>
        <fullName evidence="8">Glycoside hydrolase family 28</fullName>
    </submittedName>
</protein>
<dbReference type="Gene3D" id="2.160.20.10">
    <property type="entry name" value="Single-stranded right-handed beta-helix, Pectin lyase-like"/>
    <property type="match status" value="1"/>
</dbReference>
<evidence type="ECO:0000256" key="5">
    <source>
        <dbReference type="ARBA" id="ARBA00023295"/>
    </source>
</evidence>
<evidence type="ECO:0000256" key="4">
    <source>
        <dbReference type="ARBA" id="ARBA00023180"/>
    </source>
</evidence>
<evidence type="ECO:0000256" key="1">
    <source>
        <dbReference type="ARBA" id="ARBA00008834"/>
    </source>
</evidence>
<keyword evidence="2 6" id="KW-0378">Hydrolase</keyword>
<dbReference type="GO" id="GO:0046576">
    <property type="term" value="F:rhamnogalacturonan alpha-L-rhamnopyranosyl-(1-&gt;4)-alpha-D-galactopyranosyluronide lyase activity"/>
    <property type="evidence" value="ECO:0007669"/>
    <property type="project" value="UniProtKB-ARBA"/>
</dbReference>
<organism evidence="8">
    <name type="scientific">Medauroidea extradentata</name>
    <dbReference type="NCBI Taxonomy" id="614211"/>
    <lineage>
        <taxon>Eukaryota</taxon>
        <taxon>Metazoa</taxon>
        <taxon>Ecdysozoa</taxon>
        <taxon>Arthropoda</taxon>
        <taxon>Hexapoda</taxon>
        <taxon>Insecta</taxon>
        <taxon>Pterygota</taxon>
        <taxon>Neoptera</taxon>
        <taxon>Polyneoptera</taxon>
        <taxon>Phasmatodea</taxon>
        <taxon>Verophasmatodea</taxon>
        <taxon>Anareolatae</taxon>
        <taxon>Phasmatidae</taxon>
        <taxon>Clitumninae</taxon>
        <taxon>Medaurini</taxon>
        <taxon>Medauroidea</taxon>
    </lineage>
</organism>
<evidence type="ECO:0000256" key="2">
    <source>
        <dbReference type="ARBA" id="ARBA00022801"/>
    </source>
</evidence>
<name>A0A191XT14_9NEOP</name>
<dbReference type="InterPro" id="IPR012334">
    <property type="entry name" value="Pectin_lyas_fold"/>
</dbReference>
<dbReference type="InterPro" id="IPR011050">
    <property type="entry name" value="Pectin_lyase_fold/virulence"/>
</dbReference>
<keyword evidence="4" id="KW-0325">Glycoprotein</keyword>
<evidence type="ECO:0000256" key="6">
    <source>
        <dbReference type="RuleBase" id="RU361169"/>
    </source>
</evidence>
<dbReference type="InterPro" id="IPR000743">
    <property type="entry name" value="Glyco_hydro_28"/>
</dbReference>
<evidence type="ECO:0000256" key="3">
    <source>
        <dbReference type="ARBA" id="ARBA00023157"/>
    </source>
</evidence>
<dbReference type="EMBL" id="KT921950">
    <property type="protein sequence ID" value="ANJ43623.1"/>
    <property type="molecule type" value="mRNA"/>
</dbReference>
<comment type="similarity">
    <text evidence="1 6">Belongs to the glycosyl hydrolase 28 family.</text>
</comment>
<dbReference type="GO" id="GO:0004650">
    <property type="term" value="F:polygalacturonase activity"/>
    <property type="evidence" value="ECO:0007669"/>
    <property type="project" value="InterPro"/>
</dbReference>
<dbReference type="Pfam" id="PF00295">
    <property type="entry name" value="Glyco_hydro_28"/>
    <property type="match status" value="1"/>
</dbReference>
<dbReference type="PANTHER" id="PTHR31736">
    <property type="match status" value="1"/>
</dbReference>
<keyword evidence="5 6" id="KW-0326">Glycosidase</keyword>
<evidence type="ECO:0000313" key="8">
    <source>
        <dbReference type="EMBL" id="ANJ43623.1"/>
    </source>
</evidence>
<accession>A0A191XT14</accession>
<dbReference type="GO" id="GO:0005975">
    <property type="term" value="P:carbohydrate metabolic process"/>
    <property type="evidence" value="ECO:0007669"/>
    <property type="project" value="InterPro"/>
</dbReference>
<evidence type="ECO:0000256" key="7">
    <source>
        <dbReference type="SAM" id="SignalP"/>
    </source>
</evidence>